<organism evidence="1">
    <name type="scientific">Arundo donax</name>
    <name type="common">Giant reed</name>
    <name type="synonym">Donax arundinaceus</name>
    <dbReference type="NCBI Taxonomy" id="35708"/>
    <lineage>
        <taxon>Eukaryota</taxon>
        <taxon>Viridiplantae</taxon>
        <taxon>Streptophyta</taxon>
        <taxon>Embryophyta</taxon>
        <taxon>Tracheophyta</taxon>
        <taxon>Spermatophyta</taxon>
        <taxon>Magnoliopsida</taxon>
        <taxon>Liliopsida</taxon>
        <taxon>Poales</taxon>
        <taxon>Poaceae</taxon>
        <taxon>PACMAD clade</taxon>
        <taxon>Arundinoideae</taxon>
        <taxon>Arundineae</taxon>
        <taxon>Arundo</taxon>
    </lineage>
</organism>
<dbReference type="EMBL" id="GBRH01272626">
    <property type="protein sequence ID" value="JAD25269.1"/>
    <property type="molecule type" value="Transcribed_RNA"/>
</dbReference>
<name>A0A0A8YG64_ARUDO</name>
<reference evidence="1" key="2">
    <citation type="journal article" date="2015" name="Data Brief">
        <title>Shoot transcriptome of the giant reed, Arundo donax.</title>
        <authorList>
            <person name="Barrero R.A."/>
            <person name="Guerrero F.D."/>
            <person name="Moolhuijzen P."/>
            <person name="Goolsby J.A."/>
            <person name="Tidwell J."/>
            <person name="Bellgard S.E."/>
            <person name="Bellgard M.I."/>
        </authorList>
    </citation>
    <scope>NUCLEOTIDE SEQUENCE</scope>
    <source>
        <tissue evidence="1">Shoot tissue taken approximately 20 cm above the soil surface</tissue>
    </source>
</reference>
<dbReference type="AlphaFoldDB" id="A0A0A8YG64"/>
<sequence>MLMHSQRPAFDQISNFCEVGITNSCQGTYQLGFSAVSAMIIPYSGQLHLIIC</sequence>
<reference evidence="1" key="1">
    <citation type="submission" date="2014-09" db="EMBL/GenBank/DDBJ databases">
        <authorList>
            <person name="Magalhaes I.L.F."/>
            <person name="Oliveira U."/>
            <person name="Santos F.R."/>
            <person name="Vidigal T.H.D.A."/>
            <person name="Brescovit A.D."/>
            <person name="Santos A.J."/>
        </authorList>
    </citation>
    <scope>NUCLEOTIDE SEQUENCE</scope>
    <source>
        <tissue evidence="1">Shoot tissue taken approximately 20 cm above the soil surface</tissue>
    </source>
</reference>
<evidence type="ECO:0000313" key="1">
    <source>
        <dbReference type="EMBL" id="JAD25269.1"/>
    </source>
</evidence>
<accession>A0A0A8YG64</accession>
<proteinExistence type="predicted"/>
<protein>
    <submittedName>
        <fullName evidence="1">Uncharacterized protein</fullName>
    </submittedName>
</protein>